<evidence type="ECO:0000256" key="1">
    <source>
        <dbReference type="SAM" id="Phobius"/>
    </source>
</evidence>
<keyword evidence="1" id="KW-1133">Transmembrane helix</keyword>
<dbReference type="EMBL" id="JAKKPZ010000016">
    <property type="protein sequence ID" value="KAI1713066.1"/>
    <property type="molecule type" value="Genomic_DNA"/>
</dbReference>
<dbReference type="AlphaFoldDB" id="A0AAD4N6J1"/>
<reference evidence="2" key="1">
    <citation type="submission" date="2022-01" db="EMBL/GenBank/DDBJ databases">
        <title>Genome Sequence Resource for Two Populations of Ditylenchus destructor, the Migratory Endoparasitic Phytonematode.</title>
        <authorList>
            <person name="Zhang H."/>
            <person name="Lin R."/>
            <person name="Xie B."/>
        </authorList>
    </citation>
    <scope>NUCLEOTIDE SEQUENCE</scope>
    <source>
        <strain evidence="2">BazhouSP</strain>
    </source>
</reference>
<sequence length="176" mass="19819">MNLLYVIKAGEEFHLPAFMCPIIHCLRTASFLFPIFSYYLLAIERGTVILILFGYLPAAYSMTAPYYGIKVPLWLERASSVFMPAISSCSIYIFVRFALDYQSRTKEVTVNFENGCKAMFRRLWMCNGAKVRKTGHADDFSPQLESIGIQTISKLVDASTNTDIPVTLGKCIETSV</sequence>
<dbReference type="Proteomes" id="UP001201812">
    <property type="component" value="Unassembled WGS sequence"/>
</dbReference>
<keyword evidence="3" id="KW-1185">Reference proteome</keyword>
<evidence type="ECO:0000313" key="2">
    <source>
        <dbReference type="EMBL" id="KAI1713066.1"/>
    </source>
</evidence>
<keyword evidence="1" id="KW-0472">Membrane</keyword>
<protein>
    <submittedName>
        <fullName evidence="2">Uncharacterized protein</fullName>
    </submittedName>
</protein>
<name>A0AAD4N6J1_9BILA</name>
<evidence type="ECO:0000313" key="3">
    <source>
        <dbReference type="Proteomes" id="UP001201812"/>
    </source>
</evidence>
<proteinExistence type="predicted"/>
<feature type="transmembrane region" description="Helical" evidence="1">
    <location>
        <begin position="48"/>
        <end position="69"/>
    </location>
</feature>
<comment type="caution">
    <text evidence="2">The sequence shown here is derived from an EMBL/GenBank/DDBJ whole genome shotgun (WGS) entry which is preliminary data.</text>
</comment>
<feature type="transmembrane region" description="Helical" evidence="1">
    <location>
        <begin position="15"/>
        <end position="41"/>
    </location>
</feature>
<feature type="transmembrane region" description="Helical" evidence="1">
    <location>
        <begin position="81"/>
        <end position="99"/>
    </location>
</feature>
<keyword evidence="1" id="KW-0812">Transmembrane</keyword>
<organism evidence="2 3">
    <name type="scientific">Ditylenchus destructor</name>
    <dbReference type="NCBI Taxonomy" id="166010"/>
    <lineage>
        <taxon>Eukaryota</taxon>
        <taxon>Metazoa</taxon>
        <taxon>Ecdysozoa</taxon>
        <taxon>Nematoda</taxon>
        <taxon>Chromadorea</taxon>
        <taxon>Rhabditida</taxon>
        <taxon>Tylenchina</taxon>
        <taxon>Tylenchomorpha</taxon>
        <taxon>Sphaerularioidea</taxon>
        <taxon>Anguinidae</taxon>
        <taxon>Anguininae</taxon>
        <taxon>Ditylenchus</taxon>
    </lineage>
</organism>
<gene>
    <name evidence="2" type="ORF">DdX_09136</name>
</gene>
<accession>A0AAD4N6J1</accession>